<sequence length="441" mass="50193">MKTLQYLIILLALFFIKHIGYSQTNDITAISTKYNAMLKEQHKGIAILTKKKNKTETLSLGDYNLTENSVFNIGSATKTFTAILILQEHEKGNLKITDSIGAYLTRIKNVDGSLTIKALLTHESGLDEVIGKNILDIFYGKNDALYNANLLDQVEKNDPEMVGSFDYCNTNYFLLGRIIEKVTDQNYFDLLRERIFTPLQMNNSYPYVHKHLPNLATPYFQEEDVTGYLDYRYFANIAYAAGSIASTLSDMQIFYESLFETEKLLKKETLKMMMESGNEQYGLGLFKFNVDGVTYYGHGGNNIGYAFRNQYNPDTKDLYLAFTNCKTIPFKKAITNDLLAYINDTPIENFKSINLDNFKKYTGTYLLKEANLTLKITLEDNKMYLVSEEQGVKSELSQKDETSLYDTTVGVVLTQIENNHDSLSFSQNGFTTTISKVSLNK</sequence>
<dbReference type="PANTHER" id="PTHR46825">
    <property type="entry name" value="D-ALANYL-D-ALANINE-CARBOXYPEPTIDASE/ENDOPEPTIDASE AMPH"/>
    <property type="match status" value="1"/>
</dbReference>
<dbReference type="Gene3D" id="3.40.710.10">
    <property type="entry name" value="DD-peptidase/beta-lactamase superfamily"/>
    <property type="match status" value="1"/>
</dbReference>
<gene>
    <name evidence="2" type="ORF">GCM10009430_22010</name>
</gene>
<dbReference type="InterPro" id="IPR001466">
    <property type="entry name" value="Beta-lactam-related"/>
</dbReference>
<dbReference type="EMBL" id="BAAAGE010000002">
    <property type="protein sequence ID" value="GAA0721106.1"/>
    <property type="molecule type" value="Genomic_DNA"/>
</dbReference>
<dbReference type="InterPro" id="IPR050491">
    <property type="entry name" value="AmpC-like"/>
</dbReference>
<proteinExistence type="predicted"/>
<keyword evidence="2" id="KW-0378">Hydrolase</keyword>
<dbReference type="GO" id="GO:0016787">
    <property type="term" value="F:hydrolase activity"/>
    <property type="evidence" value="ECO:0007669"/>
    <property type="project" value="UniProtKB-KW"/>
</dbReference>
<dbReference type="Proteomes" id="UP001501758">
    <property type="component" value="Unassembled WGS sequence"/>
</dbReference>
<accession>A0ABP3U2T7</accession>
<evidence type="ECO:0000313" key="2">
    <source>
        <dbReference type="EMBL" id="GAA0721106.1"/>
    </source>
</evidence>
<dbReference type="RefSeq" id="WP_343912361.1">
    <property type="nucleotide sequence ID" value="NZ_BAAAGE010000002.1"/>
</dbReference>
<dbReference type="Pfam" id="PF00144">
    <property type="entry name" value="Beta-lactamase"/>
    <property type="match status" value="1"/>
</dbReference>
<dbReference type="SUPFAM" id="SSF56601">
    <property type="entry name" value="beta-lactamase/transpeptidase-like"/>
    <property type="match status" value="1"/>
</dbReference>
<evidence type="ECO:0000259" key="1">
    <source>
        <dbReference type="Pfam" id="PF00144"/>
    </source>
</evidence>
<name>A0ABP3U2T7_9FLAO</name>
<evidence type="ECO:0000313" key="3">
    <source>
        <dbReference type="Proteomes" id="UP001501758"/>
    </source>
</evidence>
<organism evidence="2 3">
    <name type="scientific">Aquimarina litoralis</name>
    <dbReference type="NCBI Taxonomy" id="584605"/>
    <lineage>
        <taxon>Bacteria</taxon>
        <taxon>Pseudomonadati</taxon>
        <taxon>Bacteroidota</taxon>
        <taxon>Flavobacteriia</taxon>
        <taxon>Flavobacteriales</taxon>
        <taxon>Flavobacteriaceae</taxon>
        <taxon>Aquimarina</taxon>
    </lineage>
</organism>
<protein>
    <submittedName>
        <fullName evidence="2">Serine hydrolase domain-containing protein</fullName>
    </submittedName>
</protein>
<reference evidence="3" key="1">
    <citation type="journal article" date="2019" name="Int. J. Syst. Evol. Microbiol.">
        <title>The Global Catalogue of Microorganisms (GCM) 10K type strain sequencing project: providing services to taxonomists for standard genome sequencing and annotation.</title>
        <authorList>
            <consortium name="The Broad Institute Genomics Platform"/>
            <consortium name="The Broad Institute Genome Sequencing Center for Infectious Disease"/>
            <person name="Wu L."/>
            <person name="Ma J."/>
        </authorList>
    </citation>
    <scope>NUCLEOTIDE SEQUENCE [LARGE SCALE GENOMIC DNA]</scope>
    <source>
        <strain evidence="3">JCM 15974</strain>
    </source>
</reference>
<comment type="caution">
    <text evidence="2">The sequence shown here is derived from an EMBL/GenBank/DDBJ whole genome shotgun (WGS) entry which is preliminary data.</text>
</comment>
<dbReference type="PANTHER" id="PTHR46825:SF9">
    <property type="entry name" value="BETA-LACTAMASE-RELATED DOMAIN-CONTAINING PROTEIN"/>
    <property type="match status" value="1"/>
</dbReference>
<feature type="domain" description="Beta-lactamase-related" evidence="1">
    <location>
        <begin position="41"/>
        <end position="324"/>
    </location>
</feature>
<dbReference type="InterPro" id="IPR012338">
    <property type="entry name" value="Beta-lactam/transpept-like"/>
</dbReference>
<keyword evidence="3" id="KW-1185">Reference proteome</keyword>